<dbReference type="Pfam" id="PF00107">
    <property type="entry name" value="ADH_zinc_N"/>
    <property type="match status" value="1"/>
</dbReference>
<keyword evidence="4" id="KW-1185">Reference proteome</keyword>
<sequence>MTDDEHRSYAFCYARYGGPEVLEAETRLDPQPGPGQVRLAVRAAAVNPFDHKLRDGLLASSEAPDAPVVPGTDVAGVVEALGEGVTAFAVGDEVLGRATGGAYAEKTLAAVDEIVVKPSAMSWEVAGALEVAVHTARSALDELALLAGAVLLVHGASGGVGTMAVQAAVADGLRVVGTAGPTHREYVASLGATPVVRGDALRDRVREAVARPESDGPAVDGVLDLAGHGDLADLVALAGGPERVVTVADPQAPRYGVRFVGRRWVPGALADAAARAVAGHLRTPRTVPYPLEQARQAMEDDRAGVVDGRAVLVATDGS</sequence>
<dbReference type="InterPro" id="IPR013149">
    <property type="entry name" value="ADH-like_C"/>
</dbReference>
<keyword evidence="1" id="KW-0521">NADP</keyword>
<dbReference type="InterPro" id="IPR020843">
    <property type="entry name" value="ER"/>
</dbReference>
<dbReference type="SUPFAM" id="SSF51735">
    <property type="entry name" value="NAD(P)-binding Rossmann-fold domains"/>
    <property type="match status" value="1"/>
</dbReference>
<organism evidence="3 4">
    <name type="scientific">Actinomycetospora termitidis</name>
    <dbReference type="NCBI Taxonomy" id="3053470"/>
    <lineage>
        <taxon>Bacteria</taxon>
        <taxon>Bacillati</taxon>
        <taxon>Actinomycetota</taxon>
        <taxon>Actinomycetes</taxon>
        <taxon>Pseudonocardiales</taxon>
        <taxon>Pseudonocardiaceae</taxon>
        <taxon>Actinomycetospora</taxon>
    </lineage>
</organism>
<dbReference type="Gene3D" id="3.90.180.10">
    <property type="entry name" value="Medium-chain alcohol dehydrogenases, catalytic domain"/>
    <property type="match status" value="1"/>
</dbReference>
<dbReference type="EMBL" id="JASVWF010000004">
    <property type="protein sequence ID" value="MDL5158334.1"/>
    <property type="molecule type" value="Genomic_DNA"/>
</dbReference>
<evidence type="ECO:0000256" key="1">
    <source>
        <dbReference type="ARBA" id="ARBA00022857"/>
    </source>
</evidence>
<evidence type="ECO:0000259" key="2">
    <source>
        <dbReference type="SMART" id="SM00829"/>
    </source>
</evidence>
<dbReference type="Pfam" id="PF08240">
    <property type="entry name" value="ADH_N"/>
    <property type="match status" value="1"/>
</dbReference>
<dbReference type="RefSeq" id="WP_286054857.1">
    <property type="nucleotide sequence ID" value="NZ_JASVWF010000004.1"/>
</dbReference>
<dbReference type="Gene3D" id="3.40.50.720">
    <property type="entry name" value="NAD(P)-binding Rossmann-like Domain"/>
    <property type="match status" value="1"/>
</dbReference>
<dbReference type="InterPro" id="IPR051603">
    <property type="entry name" value="Zinc-ADH_QOR/CCCR"/>
</dbReference>
<dbReference type="Proteomes" id="UP001231924">
    <property type="component" value="Unassembled WGS sequence"/>
</dbReference>
<dbReference type="SUPFAM" id="SSF50129">
    <property type="entry name" value="GroES-like"/>
    <property type="match status" value="1"/>
</dbReference>
<comment type="caution">
    <text evidence="3">The sequence shown here is derived from an EMBL/GenBank/DDBJ whole genome shotgun (WGS) entry which is preliminary data.</text>
</comment>
<dbReference type="PANTHER" id="PTHR44154">
    <property type="entry name" value="QUINONE OXIDOREDUCTASE"/>
    <property type="match status" value="1"/>
</dbReference>
<dbReference type="PANTHER" id="PTHR44154:SF1">
    <property type="entry name" value="QUINONE OXIDOREDUCTASE"/>
    <property type="match status" value="1"/>
</dbReference>
<feature type="domain" description="Enoyl reductase (ER)" evidence="2">
    <location>
        <begin position="17"/>
        <end position="312"/>
    </location>
</feature>
<name>A0ABT7MCE8_9PSEU</name>
<dbReference type="SMART" id="SM00829">
    <property type="entry name" value="PKS_ER"/>
    <property type="match status" value="1"/>
</dbReference>
<gene>
    <name evidence="3" type="ORF">QRT03_20370</name>
</gene>
<dbReference type="EC" id="1.-.-.-" evidence="3"/>
<protein>
    <submittedName>
        <fullName evidence="3">NADP-dependent oxidoreductase</fullName>
        <ecNumber evidence="3">1.-.-.-</ecNumber>
    </submittedName>
</protein>
<proteinExistence type="predicted"/>
<keyword evidence="3" id="KW-0560">Oxidoreductase</keyword>
<dbReference type="InterPro" id="IPR036291">
    <property type="entry name" value="NAD(P)-bd_dom_sf"/>
</dbReference>
<dbReference type="InterPro" id="IPR011032">
    <property type="entry name" value="GroES-like_sf"/>
</dbReference>
<dbReference type="CDD" id="cd05289">
    <property type="entry name" value="MDR_like_2"/>
    <property type="match status" value="1"/>
</dbReference>
<accession>A0ABT7MCE8</accession>
<dbReference type="InterPro" id="IPR013154">
    <property type="entry name" value="ADH-like_N"/>
</dbReference>
<dbReference type="GO" id="GO:0016491">
    <property type="term" value="F:oxidoreductase activity"/>
    <property type="evidence" value="ECO:0007669"/>
    <property type="project" value="UniProtKB-KW"/>
</dbReference>
<reference evidence="3 4" key="1">
    <citation type="submission" date="2023-06" db="EMBL/GenBank/DDBJ databases">
        <title>Actinomycetospora Odt1-22.</title>
        <authorList>
            <person name="Supong K."/>
        </authorList>
    </citation>
    <scope>NUCLEOTIDE SEQUENCE [LARGE SCALE GENOMIC DNA]</scope>
    <source>
        <strain evidence="3 4">Odt1-22</strain>
    </source>
</reference>
<evidence type="ECO:0000313" key="3">
    <source>
        <dbReference type="EMBL" id="MDL5158334.1"/>
    </source>
</evidence>
<evidence type="ECO:0000313" key="4">
    <source>
        <dbReference type="Proteomes" id="UP001231924"/>
    </source>
</evidence>